<keyword evidence="4 9" id="KW-0812">Transmembrane</keyword>
<dbReference type="PROSITE" id="PS50283">
    <property type="entry name" value="NA_SOLUT_SYMP_3"/>
    <property type="match status" value="1"/>
</dbReference>
<dbReference type="KEGG" id="lgi:LOTGIDRAFT_169159"/>
<evidence type="ECO:0000313" key="11">
    <source>
        <dbReference type="Proteomes" id="UP000030746"/>
    </source>
</evidence>
<feature type="transmembrane region" description="Helical" evidence="9">
    <location>
        <begin position="122"/>
        <end position="145"/>
    </location>
</feature>
<dbReference type="EMBL" id="KB203629">
    <property type="protein sequence ID" value="ESO83679.1"/>
    <property type="molecule type" value="Genomic_DNA"/>
</dbReference>
<feature type="transmembrane region" description="Helical" evidence="9">
    <location>
        <begin position="183"/>
        <end position="202"/>
    </location>
</feature>
<gene>
    <name evidence="10" type="ORF">LOTGIDRAFT_169159</name>
</gene>
<feature type="transmembrane region" description="Helical" evidence="9">
    <location>
        <begin position="338"/>
        <end position="371"/>
    </location>
</feature>
<feature type="transmembrane region" description="Helical" evidence="9">
    <location>
        <begin position="627"/>
        <end position="648"/>
    </location>
</feature>
<feature type="transmembrane region" description="Helical" evidence="9">
    <location>
        <begin position="543"/>
        <end position="567"/>
    </location>
</feature>
<feature type="region of interest" description="Disordered" evidence="8">
    <location>
        <begin position="1"/>
        <end position="49"/>
    </location>
</feature>
<feature type="transmembrane region" description="Helical" evidence="9">
    <location>
        <begin position="476"/>
        <end position="497"/>
    </location>
</feature>
<feature type="transmembrane region" description="Helical" evidence="9">
    <location>
        <begin position="668"/>
        <end position="690"/>
    </location>
</feature>
<dbReference type="GO" id="GO:0015204">
    <property type="term" value="F:urea transmembrane transporter activity"/>
    <property type="evidence" value="ECO:0007669"/>
    <property type="project" value="InterPro"/>
</dbReference>
<evidence type="ECO:0000256" key="9">
    <source>
        <dbReference type="SAM" id="Phobius"/>
    </source>
</evidence>
<dbReference type="HOGENOM" id="CLU_010778_2_0_1"/>
<dbReference type="InterPro" id="IPR001734">
    <property type="entry name" value="Na/solute_symporter"/>
</dbReference>
<dbReference type="Proteomes" id="UP000030746">
    <property type="component" value="Unassembled WGS sequence"/>
</dbReference>
<evidence type="ECO:0000256" key="4">
    <source>
        <dbReference type="ARBA" id="ARBA00022692"/>
    </source>
</evidence>
<protein>
    <submittedName>
        <fullName evidence="10">Uncharacterized protein</fullName>
    </submittedName>
</protein>
<dbReference type="CTD" id="20241080"/>
<evidence type="ECO:0000256" key="2">
    <source>
        <dbReference type="ARBA" id="ARBA00006434"/>
    </source>
</evidence>
<keyword evidence="6 9" id="KW-0472">Membrane</keyword>
<keyword evidence="11" id="KW-1185">Reference proteome</keyword>
<dbReference type="Gene3D" id="1.20.1730.10">
    <property type="entry name" value="Sodium/glucose cotransporter"/>
    <property type="match status" value="1"/>
</dbReference>
<evidence type="ECO:0000256" key="8">
    <source>
        <dbReference type="SAM" id="MobiDB-lite"/>
    </source>
</evidence>
<dbReference type="GeneID" id="20241080"/>
<keyword evidence="3" id="KW-0813">Transport</keyword>
<evidence type="ECO:0000313" key="10">
    <source>
        <dbReference type="EMBL" id="ESO83679.1"/>
    </source>
</evidence>
<feature type="transmembrane region" description="Helical" evidence="9">
    <location>
        <begin position="504"/>
        <end position="523"/>
    </location>
</feature>
<comment type="subcellular location">
    <subcellularLocation>
        <location evidence="1">Membrane</location>
        <topology evidence="1">Multi-pass membrane protein</topology>
    </subcellularLocation>
</comment>
<dbReference type="Pfam" id="PF00474">
    <property type="entry name" value="SSF"/>
    <property type="match status" value="1"/>
</dbReference>
<dbReference type="GO" id="GO:0005886">
    <property type="term" value="C:plasma membrane"/>
    <property type="evidence" value="ECO:0007669"/>
    <property type="project" value="TreeGrafter"/>
</dbReference>
<proteinExistence type="inferred from homology"/>
<evidence type="ECO:0000256" key="6">
    <source>
        <dbReference type="ARBA" id="ARBA00023136"/>
    </source>
</evidence>
<comment type="similarity">
    <text evidence="2 7">Belongs to the sodium:solute symporter (SSF) (TC 2.A.21) family.</text>
</comment>
<dbReference type="CDD" id="cd11476">
    <property type="entry name" value="SLC5sbd_DUR3"/>
    <property type="match status" value="1"/>
</dbReference>
<accession>V4B5D4</accession>
<evidence type="ECO:0000256" key="7">
    <source>
        <dbReference type="RuleBase" id="RU362091"/>
    </source>
</evidence>
<dbReference type="PANTHER" id="PTHR46154">
    <property type="match status" value="1"/>
</dbReference>
<feature type="compositionally biased region" description="Polar residues" evidence="8">
    <location>
        <begin position="752"/>
        <end position="763"/>
    </location>
</feature>
<feature type="transmembrane region" description="Helical" evidence="9">
    <location>
        <begin position="451"/>
        <end position="470"/>
    </location>
</feature>
<reference evidence="10 11" key="1">
    <citation type="journal article" date="2013" name="Nature">
        <title>Insights into bilaterian evolution from three spiralian genomes.</title>
        <authorList>
            <person name="Simakov O."/>
            <person name="Marletaz F."/>
            <person name="Cho S.J."/>
            <person name="Edsinger-Gonzales E."/>
            <person name="Havlak P."/>
            <person name="Hellsten U."/>
            <person name="Kuo D.H."/>
            <person name="Larsson T."/>
            <person name="Lv J."/>
            <person name="Arendt D."/>
            <person name="Savage R."/>
            <person name="Osoegawa K."/>
            <person name="de Jong P."/>
            <person name="Grimwood J."/>
            <person name="Chapman J.A."/>
            <person name="Shapiro H."/>
            <person name="Aerts A."/>
            <person name="Otillar R.P."/>
            <person name="Terry A.Y."/>
            <person name="Boore J.L."/>
            <person name="Grigoriev I.V."/>
            <person name="Lindberg D.R."/>
            <person name="Seaver E.C."/>
            <person name="Weisblat D.A."/>
            <person name="Putnam N.H."/>
            <person name="Rokhsar D.S."/>
        </authorList>
    </citation>
    <scope>NUCLEOTIDE SEQUENCE [LARGE SCALE GENOMIC DNA]</scope>
</reference>
<evidence type="ECO:0000256" key="5">
    <source>
        <dbReference type="ARBA" id="ARBA00022989"/>
    </source>
</evidence>
<dbReference type="InterPro" id="IPR031155">
    <property type="entry name" value="DUR"/>
</dbReference>
<feature type="compositionally biased region" description="Acidic residues" evidence="8">
    <location>
        <begin position="27"/>
        <end position="49"/>
    </location>
</feature>
<evidence type="ECO:0000256" key="1">
    <source>
        <dbReference type="ARBA" id="ARBA00004141"/>
    </source>
</evidence>
<sequence>MAMTMVNDDDGNRNNNDKSNNTCSNNDNDDDDNNDNNDDNNNDNNNGDDDDCAYESMTNLYESNYLEIGQYGIGGPFWYAAGACIQILLFSMLAVQLKTRAPGAKTFLQVIRARFGKTCHKVFCCFALATNIIVTSMLMLGGAAVITSLVEGMSVEYATMLVAMITGAYTVIGGLGATFYVSYFNTAIIYIVTLIFLTKVYHDDDVKNPLGSVEKVYNLVYCNMAPEGNQENSYFTIISTEGLMFGIINIIGNFGTVFVDQSYWQSAVAAKPKQGVVGFLLGGMAWFAIPFTLSTTMGLAYVALSTRQGQPLLSEAEVGAGLVPPIVAQSLLGKSGELLMLVMIVMAITSTGSSEVMAVTSILIFDVYALYLKPYRLTNDTNSCILCGKSRGRMANPRDKCKCNSMTHCSSCYQDDKNRGDCKRAIKPDYKCTIHGSYRVYLDYLNGLKNWCLVIVSICIVPLTILLDIIQLNLGWVYLFMGVLIGSAVIPISLSMFWNRLTGIGMVCGSLSGTILALIVWMSVASLYEGGLGDFLINTGKEIPMLCGNLTSILAGGLITVVVSLITNRHYDAMLGREIWETTRDIDNPLNPWTETFAKELNLSGAHQLDNRPSLEEVTNTFKYARYLAVGGSLTLTGSLIFLWPSIMVAVEVMDLSGFSNWVALSDVWAYLATVSMIVIPLINEIYDVFHALKSKQQRISTHDERLIDVEKHVKSRNSLNSSSPRLKKPHEDNMCINTIEKIDKTDEASPGNPSTNNHSATSLRIDEETNSELRVTSGYIIPEDTPESKRTNQTSPIFD</sequence>
<organism evidence="10 11">
    <name type="scientific">Lottia gigantea</name>
    <name type="common">Giant owl limpet</name>
    <dbReference type="NCBI Taxonomy" id="225164"/>
    <lineage>
        <taxon>Eukaryota</taxon>
        <taxon>Metazoa</taxon>
        <taxon>Spiralia</taxon>
        <taxon>Lophotrochozoa</taxon>
        <taxon>Mollusca</taxon>
        <taxon>Gastropoda</taxon>
        <taxon>Patellogastropoda</taxon>
        <taxon>Lottioidea</taxon>
        <taxon>Lottiidae</taxon>
        <taxon>Lottia</taxon>
    </lineage>
</organism>
<feature type="transmembrane region" description="Helical" evidence="9">
    <location>
        <begin position="234"/>
        <end position="259"/>
    </location>
</feature>
<name>V4B5D4_LOTGI</name>
<keyword evidence="5 9" id="KW-1133">Transmembrane helix</keyword>
<feature type="transmembrane region" description="Helical" evidence="9">
    <location>
        <begin position="157"/>
        <end position="176"/>
    </location>
</feature>
<feature type="compositionally biased region" description="Low complexity" evidence="8">
    <location>
        <begin position="17"/>
        <end position="26"/>
    </location>
</feature>
<dbReference type="RefSeq" id="XP_009065706.1">
    <property type="nucleotide sequence ID" value="XM_009067458.1"/>
</dbReference>
<dbReference type="InterPro" id="IPR038377">
    <property type="entry name" value="Na/Glc_symporter_sf"/>
</dbReference>
<dbReference type="AlphaFoldDB" id="V4B5D4"/>
<dbReference type="OMA" id="CKRALKP"/>
<evidence type="ECO:0000256" key="3">
    <source>
        <dbReference type="ARBA" id="ARBA00022448"/>
    </source>
</evidence>
<feature type="transmembrane region" description="Helical" evidence="9">
    <location>
        <begin position="77"/>
        <end position="95"/>
    </location>
</feature>
<feature type="region of interest" description="Disordered" evidence="8">
    <location>
        <begin position="744"/>
        <end position="800"/>
    </location>
</feature>
<feature type="transmembrane region" description="Helical" evidence="9">
    <location>
        <begin position="279"/>
        <end position="304"/>
    </location>
</feature>
<dbReference type="OrthoDB" id="10049971at2759"/>
<dbReference type="PANTHER" id="PTHR46154:SF4">
    <property type="entry name" value="UREA ACTIVE TRANSPORTER"/>
    <property type="match status" value="1"/>
</dbReference>